<dbReference type="KEGG" id="egl:EGR_10715"/>
<feature type="repeat" description="ANK" evidence="3">
    <location>
        <begin position="207"/>
        <end position="239"/>
    </location>
</feature>
<dbReference type="Proteomes" id="UP000019149">
    <property type="component" value="Unassembled WGS sequence"/>
</dbReference>
<protein>
    <submittedName>
        <fullName evidence="4">Ankyrin repeat and KH domain-containing protein mask</fullName>
    </submittedName>
</protein>
<accession>W6U074</accession>
<dbReference type="Pfam" id="PF13637">
    <property type="entry name" value="Ank_4"/>
    <property type="match status" value="1"/>
</dbReference>
<dbReference type="InterPro" id="IPR050776">
    <property type="entry name" value="Ank_Repeat/CDKN_Inhibitor"/>
</dbReference>
<dbReference type="PANTHER" id="PTHR24201">
    <property type="entry name" value="ANK_REP_REGION DOMAIN-CONTAINING PROTEIN"/>
    <property type="match status" value="1"/>
</dbReference>
<dbReference type="STRING" id="6210.W6U074"/>
<dbReference type="RefSeq" id="XP_024345624.1">
    <property type="nucleotide sequence ID" value="XM_024499964.1"/>
</dbReference>
<evidence type="ECO:0000256" key="2">
    <source>
        <dbReference type="ARBA" id="ARBA00023043"/>
    </source>
</evidence>
<proteinExistence type="predicted"/>
<evidence type="ECO:0000313" key="5">
    <source>
        <dbReference type="Proteomes" id="UP000019149"/>
    </source>
</evidence>
<gene>
    <name evidence="4" type="ORF">EGR_10715</name>
</gene>
<evidence type="ECO:0000313" key="4">
    <source>
        <dbReference type="EMBL" id="EUB54428.1"/>
    </source>
</evidence>
<dbReference type="OMA" id="VTATDTW"/>
<dbReference type="PRINTS" id="PR01415">
    <property type="entry name" value="ANKYRIN"/>
</dbReference>
<feature type="repeat" description="ANK" evidence="3">
    <location>
        <begin position="240"/>
        <end position="272"/>
    </location>
</feature>
<dbReference type="InterPro" id="IPR002110">
    <property type="entry name" value="Ankyrin_rpt"/>
</dbReference>
<keyword evidence="2 3" id="KW-0040">ANK repeat</keyword>
<keyword evidence="5" id="KW-1185">Reference proteome</keyword>
<dbReference type="GeneID" id="36346430"/>
<dbReference type="PROSITE" id="PS50297">
    <property type="entry name" value="ANK_REP_REGION"/>
    <property type="match status" value="3"/>
</dbReference>
<dbReference type="SUPFAM" id="SSF48403">
    <property type="entry name" value="Ankyrin repeat"/>
    <property type="match status" value="1"/>
</dbReference>
<dbReference type="InterPro" id="IPR036770">
    <property type="entry name" value="Ankyrin_rpt-contain_sf"/>
</dbReference>
<dbReference type="GO" id="GO:0005634">
    <property type="term" value="C:nucleus"/>
    <property type="evidence" value="ECO:0007669"/>
    <property type="project" value="TreeGrafter"/>
</dbReference>
<dbReference type="Gene3D" id="1.25.40.20">
    <property type="entry name" value="Ankyrin repeat-containing domain"/>
    <property type="match status" value="2"/>
</dbReference>
<feature type="repeat" description="ANK" evidence="3">
    <location>
        <begin position="107"/>
        <end position="139"/>
    </location>
</feature>
<dbReference type="PROSITE" id="PS50088">
    <property type="entry name" value="ANK_REPEAT"/>
    <property type="match status" value="5"/>
</dbReference>
<reference evidence="4 5" key="1">
    <citation type="journal article" date="2013" name="Nat. Genet.">
        <title>The genome of the hydatid tapeworm Echinococcus granulosus.</title>
        <authorList>
            <person name="Zheng H."/>
            <person name="Zhang W."/>
            <person name="Zhang L."/>
            <person name="Zhang Z."/>
            <person name="Li J."/>
            <person name="Lu G."/>
            <person name="Zhu Y."/>
            <person name="Wang Y."/>
            <person name="Huang Y."/>
            <person name="Liu J."/>
            <person name="Kang H."/>
            <person name="Chen J."/>
            <person name="Wang L."/>
            <person name="Chen A."/>
            <person name="Yu S."/>
            <person name="Gao Z."/>
            <person name="Jin L."/>
            <person name="Gu W."/>
            <person name="Wang Z."/>
            <person name="Zhao L."/>
            <person name="Shi B."/>
            <person name="Wen H."/>
            <person name="Lin R."/>
            <person name="Jones M.K."/>
            <person name="Brejova B."/>
            <person name="Vinar T."/>
            <person name="Zhao G."/>
            <person name="McManus D.P."/>
            <person name="Chen Z."/>
            <person name="Zhou Y."/>
            <person name="Wang S."/>
        </authorList>
    </citation>
    <scope>NUCLEOTIDE SEQUENCE [LARGE SCALE GENOMIC DNA]</scope>
</reference>
<dbReference type="EMBL" id="APAU02000257">
    <property type="protein sequence ID" value="EUB54428.1"/>
    <property type="molecule type" value="Genomic_DNA"/>
</dbReference>
<sequence length="303" mass="33233">MNRRGSICQNALKEAIESNNAATLELLFQQKIDPNVTLCDDGELPLIKAAMCGSDRAMHVILNHGASVTATDTWGNTALHWAAVAGNMNCVYLLLQHGIFKDTFNRLRKTPLMQAVSYEHIDVVRYLIVQGASTTPELNDYDESALTLASYAGNVAIVELILTVKVPKKFRKRQLYASLTQAVLGEHMAVAQILLTRGAPVNLPSTSIENPLFAAIRRGNASIIRLLLSQGANVKYVDQHGYTPLMEATRRRNVDAIRALLTAGADINAVNMLTRETAFFLAEERGYAEISEILLEAVAKRAT</sequence>
<evidence type="ECO:0000256" key="1">
    <source>
        <dbReference type="ARBA" id="ARBA00022737"/>
    </source>
</evidence>
<dbReference type="SMART" id="SM00248">
    <property type="entry name" value="ANK"/>
    <property type="match status" value="9"/>
</dbReference>
<dbReference type="CTD" id="36346430"/>
<dbReference type="Pfam" id="PF12796">
    <property type="entry name" value="Ank_2"/>
    <property type="match status" value="2"/>
</dbReference>
<dbReference type="AlphaFoldDB" id="W6U074"/>
<dbReference type="OrthoDB" id="7464126at2759"/>
<feature type="repeat" description="ANK" evidence="3">
    <location>
        <begin position="74"/>
        <end position="106"/>
    </location>
</feature>
<dbReference type="PANTHER" id="PTHR24201:SF16">
    <property type="entry name" value="ANKYRIN-1-LIKE-RELATED"/>
    <property type="match status" value="1"/>
</dbReference>
<comment type="caution">
    <text evidence="4">The sequence shown here is derived from an EMBL/GenBank/DDBJ whole genome shotgun (WGS) entry which is preliminary data.</text>
</comment>
<organism evidence="4 5">
    <name type="scientific">Echinococcus granulosus</name>
    <name type="common">Hydatid tapeworm</name>
    <dbReference type="NCBI Taxonomy" id="6210"/>
    <lineage>
        <taxon>Eukaryota</taxon>
        <taxon>Metazoa</taxon>
        <taxon>Spiralia</taxon>
        <taxon>Lophotrochozoa</taxon>
        <taxon>Platyhelminthes</taxon>
        <taxon>Cestoda</taxon>
        <taxon>Eucestoda</taxon>
        <taxon>Cyclophyllidea</taxon>
        <taxon>Taeniidae</taxon>
        <taxon>Echinococcus</taxon>
        <taxon>Echinococcus granulosus group</taxon>
    </lineage>
</organism>
<name>W6U074_ECHGR</name>
<keyword evidence="1" id="KW-0677">Repeat</keyword>
<evidence type="ECO:0000256" key="3">
    <source>
        <dbReference type="PROSITE-ProRule" id="PRU00023"/>
    </source>
</evidence>
<feature type="repeat" description="ANK" evidence="3">
    <location>
        <begin position="41"/>
        <end position="73"/>
    </location>
</feature>